<dbReference type="KEGG" id="vg:29125160"/>
<keyword evidence="2" id="KW-1185">Reference proteome</keyword>
<dbReference type="RefSeq" id="YP_009301252.1">
    <property type="nucleotide sequence ID" value="NC_031230.1"/>
</dbReference>
<name>A0A142K9F9_9CAUD</name>
<proteinExistence type="predicted"/>
<dbReference type="GeneID" id="29125160"/>
<protein>
    <submittedName>
        <fullName evidence="1">Uncharacterized protein</fullName>
    </submittedName>
</protein>
<organism evidence="1 2">
    <name type="scientific">Gordonia phage Yvonnetastic</name>
    <dbReference type="NCBI Taxonomy" id="1821566"/>
    <lineage>
        <taxon>Viruses</taxon>
        <taxon>Duplodnaviria</taxon>
        <taxon>Heunggongvirae</taxon>
        <taxon>Uroviricota</taxon>
        <taxon>Caudoviricetes</taxon>
        <taxon>Yvonnevirus</taxon>
        <taxon>Yvonnevirus yvonnetastic</taxon>
        <taxon>Gordonia virus Yvonnetastic</taxon>
    </lineage>
</organism>
<reference evidence="2" key="1">
    <citation type="submission" date="2016-03" db="EMBL/GenBank/DDBJ databases">
        <authorList>
            <person name="Ploux O."/>
        </authorList>
    </citation>
    <scope>NUCLEOTIDE SEQUENCE [LARGE SCALE GENOMIC DNA]</scope>
</reference>
<dbReference type="Pfam" id="PF24230">
    <property type="entry name" value="Phage_zn_bind_6"/>
    <property type="match status" value="1"/>
</dbReference>
<dbReference type="EMBL" id="KU963248">
    <property type="protein sequence ID" value="AMS02742.1"/>
    <property type="molecule type" value="Genomic_DNA"/>
</dbReference>
<gene>
    <name evidence="1" type="primary">198</name>
    <name evidence="1" type="ORF">SEA_YVONNETASTIC_198</name>
</gene>
<dbReference type="Proteomes" id="UP000201371">
    <property type="component" value="Segment"/>
</dbReference>
<dbReference type="OrthoDB" id="25492at10239"/>
<sequence length="65" mass="7517">MSNTTCDHDWQLVESGYSRYWSVSIDDDGTIHAGEDWMTDDGDGVRLVCLNCQTTRKDDLNIQWF</sequence>
<accession>A0A142K9F9</accession>
<evidence type="ECO:0000313" key="1">
    <source>
        <dbReference type="EMBL" id="AMS02742.1"/>
    </source>
</evidence>
<evidence type="ECO:0000313" key="2">
    <source>
        <dbReference type="Proteomes" id="UP000201371"/>
    </source>
</evidence>
<dbReference type="InterPro" id="IPR057390">
    <property type="entry name" value="Zn-bd_phage_6"/>
</dbReference>